<keyword evidence="1" id="KW-0472">Membrane</keyword>
<evidence type="ECO:0000313" key="2">
    <source>
        <dbReference type="EMBL" id="JAH86649.1"/>
    </source>
</evidence>
<proteinExistence type="predicted"/>
<sequence>MRNSVLYYFHCISYSFGLFMHNMSLETVLEVSARIFLMDMLS</sequence>
<dbReference type="AlphaFoldDB" id="A0A0E9W8D3"/>
<dbReference type="EMBL" id="GBXM01021928">
    <property type="protein sequence ID" value="JAH86649.1"/>
    <property type="molecule type" value="Transcribed_RNA"/>
</dbReference>
<protein>
    <submittedName>
        <fullName evidence="2">Uncharacterized protein</fullName>
    </submittedName>
</protein>
<keyword evidence="1" id="KW-1133">Transmembrane helix</keyword>
<reference evidence="2" key="2">
    <citation type="journal article" date="2015" name="Fish Shellfish Immunol.">
        <title>Early steps in the European eel (Anguilla anguilla)-Vibrio vulnificus interaction in the gills: Role of the RtxA13 toxin.</title>
        <authorList>
            <person name="Callol A."/>
            <person name="Pajuelo D."/>
            <person name="Ebbesson L."/>
            <person name="Teles M."/>
            <person name="MacKenzie S."/>
            <person name="Amaro C."/>
        </authorList>
    </citation>
    <scope>NUCLEOTIDE SEQUENCE</scope>
</reference>
<name>A0A0E9W8D3_ANGAN</name>
<accession>A0A0E9W8D3</accession>
<feature type="transmembrane region" description="Helical" evidence="1">
    <location>
        <begin position="6"/>
        <end position="25"/>
    </location>
</feature>
<keyword evidence="1" id="KW-0812">Transmembrane</keyword>
<organism evidence="2">
    <name type="scientific">Anguilla anguilla</name>
    <name type="common">European freshwater eel</name>
    <name type="synonym">Muraena anguilla</name>
    <dbReference type="NCBI Taxonomy" id="7936"/>
    <lineage>
        <taxon>Eukaryota</taxon>
        <taxon>Metazoa</taxon>
        <taxon>Chordata</taxon>
        <taxon>Craniata</taxon>
        <taxon>Vertebrata</taxon>
        <taxon>Euteleostomi</taxon>
        <taxon>Actinopterygii</taxon>
        <taxon>Neopterygii</taxon>
        <taxon>Teleostei</taxon>
        <taxon>Anguilliformes</taxon>
        <taxon>Anguillidae</taxon>
        <taxon>Anguilla</taxon>
    </lineage>
</organism>
<reference evidence="2" key="1">
    <citation type="submission" date="2014-11" db="EMBL/GenBank/DDBJ databases">
        <authorList>
            <person name="Amaro Gonzalez C."/>
        </authorList>
    </citation>
    <scope>NUCLEOTIDE SEQUENCE</scope>
</reference>
<evidence type="ECO:0000256" key="1">
    <source>
        <dbReference type="SAM" id="Phobius"/>
    </source>
</evidence>